<accession>M2QCD5</accession>
<proteinExistence type="predicted"/>
<dbReference type="Pfam" id="PF00106">
    <property type="entry name" value="adh_short"/>
    <property type="match status" value="1"/>
</dbReference>
<dbReference type="Proteomes" id="UP000014137">
    <property type="component" value="Unassembled WGS sequence"/>
</dbReference>
<organism evidence="1 2">
    <name type="scientific">Amycolatopsis azurea DSM 43854</name>
    <dbReference type="NCBI Taxonomy" id="1238180"/>
    <lineage>
        <taxon>Bacteria</taxon>
        <taxon>Bacillati</taxon>
        <taxon>Actinomycetota</taxon>
        <taxon>Actinomycetes</taxon>
        <taxon>Pseudonocardiales</taxon>
        <taxon>Pseudonocardiaceae</taxon>
        <taxon>Amycolatopsis</taxon>
    </lineage>
</organism>
<dbReference type="InterPro" id="IPR036291">
    <property type="entry name" value="NAD(P)-bd_dom_sf"/>
</dbReference>
<dbReference type="PATRIC" id="fig|1238180.3.peg.456"/>
<reference evidence="1 2" key="1">
    <citation type="submission" date="2012-10" db="EMBL/GenBank/DDBJ databases">
        <title>Genome assembly of Amycolatopsis azurea DSM 43854.</title>
        <authorList>
            <person name="Khatri I."/>
            <person name="Kaur I."/>
            <person name="Subramanian S."/>
            <person name="Mayilraj S."/>
        </authorList>
    </citation>
    <scope>NUCLEOTIDE SEQUENCE [LARGE SCALE GENOMIC DNA]</scope>
    <source>
        <strain evidence="1 2">DSM 43854</strain>
    </source>
</reference>
<dbReference type="Gene3D" id="3.40.50.720">
    <property type="entry name" value="NAD(P)-binding Rossmann-like Domain"/>
    <property type="match status" value="1"/>
</dbReference>
<dbReference type="PANTHER" id="PTHR43431">
    <property type="entry name" value="OXIDOREDUCTASE, SHORT CHAIN DEHYDROGENASE/REDUCTASE FAMILY (AFU_ORTHOLOGUE AFUA_5G14000)"/>
    <property type="match status" value="1"/>
</dbReference>
<dbReference type="InterPro" id="IPR002347">
    <property type="entry name" value="SDR_fam"/>
</dbReference>
<evidence type="ECO:0000313" key="1">
    <source>
        <dbReference type="EMBL" id="EMD29700.1"/>
    </source>
</evidence>
<dbReference type="SUPFAM" id="SSF51735">
    <property type="entry name" value="NAD(P)-binding Rossmann-fold domains"/>
    <property type="match status" value="1"/>
</dbReference>
<comment type="caution">
    <text evidence="1">The sequence shown here is derived from an EMBL/GenBank/DDBJ whole genome shotgun (WGS) entry which is preliminary data.</text>
</comment>
<sequence length="253" mass="26710">MCTFEEVEDILNLIILGGHMTRTLAIFGAGPVLGLSLARRFGREGFRIALVARTTENLDALVAELDADGIEASGFVADVYEPAQVEAAVTAIGRIDAVAFNPGGGTMGEGIVPVLDVDPENLRLVLDQFLVSAVALVRAVLPDMTERGDGAILFTAGQSGLYPAPFLGNVGMAQAALRNYFHNLNAVLAEKGVYAGAVNVGALIEGSVPHQVLTSSPLDFEPEVIHPDVFADAFWKLYATRESPEALVGSFGR</sequence>
<gene>
    <name evidence="1" type="ORF">C791_3059</name>
</gene>
<evidence type="ECO:0000313" key="2">
    <source>
        <dbReference type="Proteomes" id="UP000014137"/>
    </source>
</evidence>
<dbReference type="PANTHER" id="PTHR43431:SF7">
    <property type="entry name" value="OXIDOREDUCTASE, SHORT CHAIN DEHYDROGENASE_REDUCTASE FAMILY (AFU_ORTHOLOGUE AFUA_5G14000)"/>
    <property type="match status" value="1"/>
</dbReference>
<name>M2QCD5_9PSEU</name>
<protein>
    <submittedName>
        <fullName evidence="1">Putative short chain dehydrogenase</fullName>
    </submittedName>
</protein>
<dbReference type="EMBL" id="ANMG01000003">
    <property type="protein sequence ID" value="EMD29700.1"/>
    <property type="molecule type" value="Genomic_DNA"/>
</dbReference>
<dbReference type="AlphaFoldDB" id="M2QCD5"/>